<name>A0A2P2IVQ5_RHIMU</name>
<sequence>MFVPFFLCLISVDQSIFNHLIAFMFIFYVGVNQR</sequence>
<reference evidence="2" key="1">
    <citation type="submission" date="2018-02" db="EMBL/GenBank/DDBJ databases">
        <title>Rhizophora mucronata_Transcriptome.</title>
        <authorList>
            <person name="Meera S.P."/>
            <person name="Sreeshan A."/>
            <person name="Augustine A."/>
        </authorList>
    </citation>
    <scope>NUCLEOTIDE SEQUENCE</scope>
    <source>
        <tissue evidence="2">Leaf</tissue>
    </source>
</reference>
<protein>
    <submittedName>
        <fullName evidence="2">Uncharacterized protein</fullName>
    </submittedName>
</protein>
<evidence type="ECO:0000313" key="2">
    <source>
        <dbReference type="EMBL" id="MBW85304.1"/>
    </source>
</evidence>
<evidence type="ECO:0000256" key="1">
    <source>
        <dbReference type="SAM" id="Phobius"/>
    </source>
</evidence>
<keyword evidence="1" id="KW-1133">Transmembrane helix</keyword>
<proteinExistence type="predicted"/>
<dbReference type="EMBL" id="GGEC01004821">
    <property type="protein sequence ID" value="MBW85304.1"/>
    <property type="molecule type" value="Transcribed_RNA"/>
</dbReference>
<feature type="transmembrane region" description="Helical" evidence="1">
    <location>
        <begin position="15"/>
        <end position="31"/>
    </location>
</feature>
<dbReference type="AlphaFoldDB" id="A0A2P2IVQ5"/>
<keyword evidence="1" id="KW-0812">Transmembrane</keyword>
<organism evidence="2">
    <name type="scientific">Rhizophora mucronata</name>
    <name type="common">Asiatic mangrove</name>
    <dbReference type="NCBI Taxonomy" id="61149"/>
    <lineage>
        <taxon>Eukaryota</taxon>
        <taxon>Viridiplantae</taxon>
        <taxon>Streptophyta</taxon>
        <taxon>Embryophyta</taxon>
        <taxon>Tracheophyta</taxon>
        <taxon>Spermatophyta</taxon>
        <taxon>Magnoliopsida</taxon>
        <taxon>eudicotyledons</taxon>
        <taxon>Gunneridae</taxon>
        <taxon>Pentapetalae</taxon>
        <taxon>rosids</taxon>
        <taxon>fabids</taxon>
        <taxon>Malpighiales</taxon>
        <taxon>Rhizophoraceae</taxon>
        <taxon>Rhizophora</taxon>
    </lineage>
</organism>
<accession>A0A2P2IVQ5</accession>
<keyword evidence="1" id="KW-0472">Membrane</keyword>